<name>A0A8E2EJB6_9PEZI</name>
<organism evidence="2 3">
    <name type="scientific">Lepidopterella palustris CBS 459.81</name>
    <dbReference type="NCBI Taxonomy" id="1314670"/>
    <lineage>
        <taxon>Eukaryota</taxon>
        <taxon>Fungi</taxon>
        <taxon>Dikarya</taxon>
        <taxon>Ascomycota</taxon>
        <taxon>Pezizomycotina</taxon>
        <taxon>Dothideomycetes</taxon>
        <taxon>Pleosporomycetidae</taxon>
        <taxon>Mytilinidiales</taxon>
        <taxon>Argynnaceae</taxon>
        <taxon>Lepidopterella</taxon>
    </lineage>
</organism>
<feature type="transmembrane region" description="Helical" evidence="1">
    <location>
        <begin position="50"/>
        <end position="76"/>
    </location>
</feature>
<keyword evidence="1" id="KW-1133">Transmembrane helix</keyword>
<accession>A0A8E2EJB6</accession>
<evidence type="ECO:0000256" key="1">
    <source>
        <dbReference type="SAM" id="Phobius"/>
    </source>
</evidence>
<dbReference type="Proteomes" id="UP000250266">
    <property type="component" value="Unassembled WGS sequence"/>
</dbReference>
<reference evidence="2 3" key="1">
    <citation type="journal article" date="2016" name="Nat. Commun.">
        <title>Ectomycorrhizal ecology is imprinted in the genome of the dominant symbiotic fungus Cenococcum geophilum.</title>
        <authorList>
            <consortium name="DOE Joint Genome Institute"/>
            <person name="Peter M."/>
            <person name="Kohler A."/>
            <person name="Ohm R.A."/>
            <person name="Kuo A."/>
            <person name="Krutzmann J."/>
            <person name="Morin E."/>
            <person name="Arend M."/>
            <person name="Barry K.W."/>
            <person name="Binder M."/>
            <person name="Choi C."/>
            <person name="Clum A."/>
            <person name="Copeland A."/>
            <person name="Grisel N."/>
            <person name="Haridas S."/>
            <person name="Kipfer T."/>
            <person name="LaButti K."/>
            <person name="Lindquist E."/>
            <person name="Lipzen A."/>
            <person name="Maire R."/>
            <person name="Meier B."/>
            <person name="Mihaltcheva S."/>
            <person name="Molinier V."/>
            <person name="Murat C."/>
            <person name="Poggeler S."/>
            <person name="Quandt C.A."/>
            <person name="Sperisen C."/>
            <person name="Tritt A."/>
            <person name="Tisserant E."/>
            <person name="Crous P.W."/>
            <person name="Henrissat B."/>
            <person name="Nehls U."/>
            <person name="Egli S."/>
            <person name="Spatafora J.W."/>
            <person name="Grigoriev I.V."/>
            <person name="Martin F.M."/>
        </authorList>
    </citation>
    <scope>NUCLEOTIDE SEQUENCE [LARGE SCALE GENOMIC DNA]</scope>
    <source>
        <strain evidence="2 3">CBS 459.81</strain>
    </source>
</reference>
<proteinExistence type="predicted"/>
<evidence type="ECO:0000313" key="3">
    <source>
        <dbReference type="Proteomes" id="UP000250266"/>
    </source>
</evidence>
<sequence>MCVCVGVCGPIYFYTSWVYFHQREDERKIHTVFTKSEKAESSLYTGRSVVFLYFLPFMFKASFACFSFPLLLFTFLQVVASTESNGWTKRNASGRLWAAVAYALFFLLKVFFLALVN</sequence>
<gene>
    <name evidence="2" type="ORF">K432DRAFT_90524</name>
</gene>
<protein>
    <submittedName>
        <fullName evidence="2">Uncharacterized protein</fullName>
    </submittedName>
</protein>
<dbReference type="EMBL" id="KV744829">
    <property type="protein sequence ID" value="OCK84833.1"/>
    <property type="molecule type" value="Genomic_DNA"/>
</dbReference>
<evidence type="ECO:0000313" key="2">
    <source>
        <dbReference type="EMBL" id="OCK84833.1"/>
    </source>
</evidence>
<feature type="transmembrane region" description="Helical" evidence="1">
    <location>
        <begin position="96"/>
        <end position="116"/>
    </location>
</feature>
<dbReference type="AlphaFoldDB" id="A0A8E2EJB6"/>
<keyword evidence="1" id="KW-0812">Transmembrane</keyword>
<keyword evidence="1" id="KW-0472">Membrane</keyword>
<keyword evidence="3" id="KW-1185">Reference proteome</keyword>